<dbReference type="Proteomes" id="UP000295703">
    <property type="component" value="Unassembled WGS sequence"/>
</dbReference>
<organism evidence="3 4">
    <name type="scientific">Colletotrichum trifolii</name>
    <dbReference type="NCBI Taxonomy" id="5466"/>
    <lineage>
        <taxon>Eukaryota</taxon>
        <taxon>Fungi</taxon>
        <taxon>Dikarya</taxon>
        <taxon>Ascomycota</taxon>
        <taxon>Pezizomycotina</taxon>
        <taxon>Sordariomycetes</taxon>
        <taxon>Hypocreomycetidae</taxon>
        <taxon>Glomerellales</taxon>
        <taxon>Glomerellaceae</taxon>
        <taxon>Colletotrichum</taxon>
        <taxon>Colletotrichum orbiculare species complex</taxon>
    </lineage>
</organism>
<reference evidence="3 4" key="1">
    <citation type="submission" date="2018-12" db="EMBL/GenBank/DDBJ databases">
        <title>Genome sequence and assembly of Colletotrichum trifolii.</title>
        <authorList>
            <person name="Gan P."/>
            <person name="Shirasu K."/>
        </authorList>
    </citation>
    <scope>NUCLEOTIDE SEQUENCE [LARGE SCALE GENOMIC DNA]</scope>
    <source>
        <strain evidence="3 4">543-2</strain>
    </source>
</reference>
<name>A0A4R8RU76_COLTR</name>
<proteinExistence type="predicted"/>
<sequence>MVASSRFAAIASVFAVGTSAAAIHRRFDFQPNENAYWLAHDYKWGCSPGGCSANFNLVGKEGYAGGAPGFDVVCSPIYVQRSWVECLTQDGRPLSETSKVYAVWQEGPDNELHYLNAAHVFYNEDEGNWYDAQSAAQIVPGQDIAFKFLVDTVVNAEGGIKPAASLTTVVEQVETPVAEVKTAPQTVPDDSTQPEDSSQPEPTAATVEESAPTDTQESNGDSAATSEVSSESTTQSLPEPVPPAGEIIPGLDTTSDPIPETQPLSSTKSTGSGDNAPADSNPADGTASTAEPAPDSQPTETPTPEAEPSPTGEAPEAVSPEAEPTPTAEAPEAVSPDAEPSAAVEPTETAAPDAEPSPVVESTVAAVTPEAEPSPVSKSESESEPEPEPEPTASAAPETMQEPDATEAEEPLPTPTGDDSEEVPPVDDSNFLVLAQPLAVPKTAESATPSIEVLAQPILETKPTKTALPSFEVMAQPLRTGSPNIPKVPEGGDGA</sequence>
<feature type="region of interest" description="Disordered" evidence="1">
    <location>
        <begin position="476"/>
        <end position="495"/>
    </location>
</feature>
<comment type="caution">
    <text evidence="3">The sequence shown here is derived from an EMBL/GenBank/DDBJ whole genome shotgun (WGS) entry which is preliminary data.</text>
</comment>
<keyword evidence="2" id="KW-0732">Signal</keyword>
<dbReference type="STRING" id="5466.A0A4R8RU76"/>
<feature type="compositionally biased region" description="Low complexity" evidence="1">
    <location>
        <begin position="369"/>
        <end position="378"/>
    </location>
</feature>
<feature type="region of interest" description="Disordered" evidence="1">
    <location>
        <begin position="179"/>
        <end position="430"/>
    </location>
</feature>
<feature type="compositionally biased region" description="Polar residues" evidence="1">
    <location>
        <begin position="212"/>
        <end position="221"/>
    </location>
</feature>
<dbReference type="EMBL" id="RYZW01000029">
    <property type="protein sequence ID" value="TDZ61717.1"/>
    <property type="molecule type" value="Genomic_DNA"/>
</dbReference>
<feature type="compositionally biased region" description="Low complexity" evidence="1">
    <location>
        <begin position="298"/>
        <end position="336"/>
    </location>
</feature>
<evidence type="ECO:0000313" key="4">
    <source>
        <dbReference type="Proteomes" id="UP000295703"/>
    </source>
</evidence>
<feature type="chain" id="PRO_5020412525" evidence="2">
    <location>
        <begin position="21"/>
        <end position="495"/>
    </location>
</feature>
<feature type="signal peptide" evidence="2">
    <location>
        <begin position="1"/>
        <end position="20"/>
    </location>
</feature>
<feature type="compositionally biased region" description="Polar residues" evidence="1">
    <location>
        <begin position="183"/>
        <end position="201"/>
    </location>
</feature>
<evidence type="ECO:0000256" key="2">
    <source>
        <dbReference type="SAM" id="SignalP"/>
    </source>
</evidence>
<feature type="compositionally biased region" description="Polar residues" evidence="1">
    <location>
        <begin position="252"/>
        <end position="273"/>
    </location>
</feature>
<evidence type="ECO:0000256" key="1">
    <source>
        <dbReference type="SAM" id="MobiDB-lite"/>
    </source>
</evidence>
<keyword evidence="4" id="KW-1185">Reference proteome</keyword>
<evidence type="ECO:0000313" key="3">
    <source>
        <dbReference type="EMBL" id="TDZ61717.1"/>
    </source>
</evidence>
<feature type="compositionally biased region" description="Low complexity" evidence="1">
    <location>
        <begin position="222"/>
        <end position="236"/>
    </location>
</feature>
<dbReference type="AlphaFoldDB" id="A0A4R8RU76"/>
<protein>
    <submittedName>
        <fullName evidence="3">Envelopment polyprotein</fullName>
    </submittedName>
</protein>
<accession>A0A4R8RU76</accession>
<gene>
    <name evidence="3" type="primary">GP</name>
    <name evidence="3" type="ORF">CTRI78_v004134</name>
</gene>